<evidence type="ECO:0000313" key="2">
    <source>
        <dbReference type="EMBL" id="JAD64550.1"/>
    </source>
</evidence>
<name>A0A0A9BTQ2_ARUDO</name>
<accession>A0A0A9BTQ2</accession>
<dbReference type="AlphaFoldDB" id="A0A0A9BTQ2"/>
<organism evidence="2">
    <name type="scientific">Arundo donax</name>
    <name type="common">Giant reed</name>
    <name type="synonym">Donax arundinaceus</name>
    <dbReference type="NCBI Taxonomy" id="35708"/>
    <lineage>
        <taxon>Eukaryota</taxon>
        <taxon>Viridiplantae</taxon>
        <taxon>Streptophyta</taxon>
        <taxon>Embryophyta</taxon>
        <taxon>Tracheophyta</taxon>
        <taxon>Spermatophyta</taxon>
        <taxon>Magnoliopsida</taxon>
        <taxon>Liliopsida</taxon>
        <taxon>Poales</taxon>
        <taxon>Poaceae</taxon>
        <taxon>PACMAD clade</taxon>
        <taxon>Arundinoideae</taxon>
        <taxon>Arundineae</taxon>
        <taxon>Arundo</taxon>
    </lineage>
</organism>
<keyword evidence="1" id="KW-1133">Transmembrane helix</keyword>
<reference evidence="2" key="1">
    <citation type="submission" date="2014-09" db="EMBL/GenBank/DDBJ databases">
        <authorList>
            <person name="Magalhaes I.L.F."/>
            <person name="Oliveira U."/>
            <person name="Santos F.R."/>
            <person name="Vidigal T.H.D.A."/>
            <person name="Brescovit A.D."/>
            <person name="Santos A.J."/>
        </authorList>
    </citation>
    <scope>NUCLEOTIDE SEQUENCE</scope>
    <source>
        <tissue evidence="2">Shoot tissue taken approximately 20 cm above the soil surface</tissue>
    </source>
</reference>
<sequence>MERCGCHCMSATSCTFCSFFLYFIMTNPLTPSNNPQSRSIFISISMV</sequence>
<keyword evidence="1" id="KW-0472">Membrane</keyword>
<keyword evidence="1" id="KW-0812">Transmembrane</keyword>
<feature type="transmembrane region" description="Helical" evidence="1">
    <location>
        <begin position="7"/>
        <end position="25"/>
    </location>
</feature>
<reference evidence="2" key="2">
    <citation type="journal article" date="2015" name="Data Brief">
        <title>Shoot transcriptome of the giant reed, Arundo donax.</title>
        <authorList>
            <person name="Barrero R.A."/>
            <person name="Guerrero F.D."/>
            <person name="Moolhuijzen P."/>
            <person name="Goolsby J.A."/>
            <person name="Tidwell J."/>
            <person name="Bellgard S.E."/>
            <person name="Bellgard M.I."/>
        </authorList>
    </citation>
    <scope>NUCLEOTIDE SEQUENCE</scope>
    <source>
        <tissue evidence="2">Shoot tissue taken approximately 20 cm above the soil surface</tissue>
    </source>
</reference>
<evidence type="ECO:0000256" key="1">
    <source>
        <dbReference type="SAM" id="Phobius"/>
    </source>
</evidence>
<proteinExistence type="predicted"/>
<dbReference type="EMBL" id="GBRH01233345">
    <property type="protein sequence ID" value="JAD64550.1"/>
    <property type="molecule type" value="Transcribed_RNA"/>
</dbReference>
<protein>
    <submittedName>
        <fullName evidence="2">Uncharacterized protein</fullName>
    </submittedName>
</protein>